<name>A0A0F3MHL6_9RICK</name>
<dbReference type="Gene3D" id="1.20.58.110">
    <property type="entry name" value="Ribosomal protein S20"/>
    <property type="match status" value="1"/>
</dbReference>
<dbReference type="PATRIC" id="fig|1359168.3.peg.645"/>
<keyword evidence="6 8" id="KW-0687">Ribonucleoprotein</keyword>
<dbReference type="InterPro" id="IPR002583">
    <property type="entry name" value="Ribosomal_bS20"/>
</dbReference>
<evidence type="ECO:0000256" key="1">
    <source>
        <dbReference type="ARBA" id="ARBA00003134"/>
    </source>
</evidence>
<dbReference type="HAMAP" id="MF_00500">
    <property type="entry name" value="Ribosomal_bS20"/>
    <property type="match status" value="1"/>
</dbReference>
<keyword evidence="5 8" id="KW-0689">Ribosomal protein</keyword>
<dbReference type="GO" id="GO:0015935">
    <property type="term" value="C:small ribosomal subunit"/>
    <property type="evidence" value="ECO:0007669"/>
    <property type="project" value="TreeGrafter"/>
</dbReference>
<evidence type="ECO:0000256" key="4">
    <source>
        <dbReference type="ARBA" id="ARBA00022884"/>
    </source>
</evidence>
<evidence type="ECO:0000256" key="3">
    <source>
        <dbReference type="ARBA" id="ARBA00022730"/>
    </source>
</evidence>
<dbReference type="RefSeq" id="WP_045797512.1">
    <property type="nucleotide sequence ID" value="NZ_LANP01000025.1"/>
</dbReference>
<sequence>MANHKSTKKSIRKDQKRTLINKSRKSNVRTFLKKVALAINAGDKKVASEALSAAHSRLAKGVNKGILKLNTISRKVSRLSKKIKQLEDLN</sequence>
<dbReference type="Proteomes" id="UP000033616">
    <property type="component" value="Unassembled WGS sequence"/>
</dbReference>
<evidence type="ECO:0000256" key="7">
    <source>
        <dbReference type="ARBA" id="ARBA00035136"/>
    </source>
</evidence>
<evidence type="ECO:0000256" key="5">
    <source>
        <dbReference type="ARBA" id="ARBA00022980"/>
    </source>
</evidence>
<comment type="caution">
    <text evidence="10">The sequence shown here is derived from an EMBL/GenBank/DDBJ whole genome shotgun (WGS) entry which is preliminary data.</text>
</comment>
<evidence type="ECO:0000256" key="2">
    <source>
        <dbReference type="ARBA" id="ARBA00007634"/>
    </source>
</evidence>
<feature type="compositionally biased region" description="Basic residues" evidence="9">
    <location>
        <begin position="1"/>
        <end position="11"/>
    </location>
</feature>
<keyword evidence="11" id="KW-1185">Reference proteome</keyword>
<dbReference type="GO" id="GO:0006412">
    <property type="term" value="P:translation"/>
    <property type="evidence" value="ECO:0007669"/>
    <property type="project" value="UniProtKB-UniRule"/>
</dbReference>
<keyword evidence="3 8" id="KW-0699">rRNA-binding</keyword>
<dbReference type="NCBIfam" id="TIGR00029">
    <property type="entry name" value="S20"/>
    <property type="match status" value="1"/>
</dbReference>
<protein>
    <recommendedName>
        <fullName evidence="7 8">Small ribosomal subunit protein bS20</fullName>
    </recommendedName>
</protein>
<evidence type="ECO:0000313" key="11">
    <source>
        <dbReference type="Proteomes" id="UP000033616"/>
    </source>
</evidence>
<dbReference type="SUPFAM" id="SSF46992">
    <property type="entry name" value="Ribosomal protein S20"/>
    <property type="match status" value="1"/>
</dbReference>
<dbReference type="PANTHER" id="PTHR33398">
    <property type="entry name" value="30S RIBOSOMAL PROTEIN S20"/>
    <property type="match status" value="1"/>
</dbReference>
<dbReference type="PANTHER" id="PTHR33398:SF1">
    <property type="entry name" value="SMALL RIBOSOMAL SUBUNIT PROTEIN BS20C"/>
    <property type="match status" value="1"/>
</dbReference>
<evidence type="ECO:0000313" key="10">
    <source>
        <dbReference type="EMBL" id="KJV55258.1"/>
    </source>
</evidence>
<proteinExistence type="inferred from homology"/>
<evidence type="ECO:0000256" key="9">
    <source>
        <dbReference type="SAM" id="MobiDB-lite"/>
    </source>
</evidence>
<dbReference type="STRING" id="1359168.OCHUTO_0917"/>
<dbReference type="GO" id="GO:0003735">
    <property type="term" value="F:structural constituent of ribosome"/>
    <property type="evidence" value="ECO:0007669"/>
    <property type="project" value="InterPro"/>
</dbReference>
<dbReference type="Pfam" id="PF01649">
    <property type="entry name" value="Ribosomal_S20p"/>
    <property type="match status" value="1"/>
</dbReference>
<dbReference type="AlphaFoldDB" id="A0A0F3MHL6"/>
<dbReference type="InterPro" id="IPR036510">
    <property type="entry name" value="Ribosomal_bS20_sf"/>
</dbReference>
<reference evidence="10 11" key="1">
    <citation type="submission" date="2015-02" db="EMBL/GenBank/DDBJ databases">
        <title>Genome Sequencing of Rickettsiales.</title>
        <authorList>
            <person name="Daugherty S.C."/>
            <person name="Su Q."/>
            <person name="Abolude K."/>
            <person name="Beier-Sexton M."/>
            <person name="Carlyon J.A."/>
            <person name="Carter R."/>
            <person name="Day N.P."/>
            <person name="Dumler S.J."/>
            <person name="Dyachenko V."/>
            <person name="Godinez A."/>
            <person name="Kurtti T.J."/>
            <person name="Lichay M."/>
            <person name="Mullins K.E."/>
            <person name="Ott S."/>
            <person name="Pappas-Brown V."/>
            <person name="Paris D.H."/>
            <person name="Patel P."/>
            <person name="Richards A.L."/>
            <person name="Sadzewicz L."/>
            <person name="Sears K."/>
            <person name="Seidman D."/>
            <person name="Sengamalay N."/>
            <person name="Stenos J."/>
            <person name="Tallon L.J."/>
            <person name="Vincent G."/>
            <person name="Fraser C.M."/>
            <person name="Munderloh U."/>
            <person name="Dunning-Hotopp J.C."/>
        </authorList>
    </citation>
    <scope>NUCLEOTIDE SEQUENCE [LARGE SCALE GENOMIC DNA]</scope>
    <source>
        <strain evidence="10 11">Fuller</strain>
    </source>
</reference>
<evidence type="ECO:0000256" key="8">
    <source>
        <dbReference type="HAMAP-Rule" id="MF_00500"/>
    </source>
</evidence>
<accession>A0A0F3MHL6</accession>
<feature type="region of interest" description="Disordered" evidence="9">
    <location>
        <begin position="1"/>
        <end position="24"/>
    </location>
</feature>
<dbReference type="GO" id="GO:0070181">
    <property type="term" value="F:small ribosomal subunit rRNA binding"/>
    <property type="evidence" value="ECO:0007669"/>
    <property type="project" value="TreeGrafter"/>
</dbReference>
<organism evidence="10 11">
    <name type="scientific">Orientia chuto str. Dubai</name>
    <dbReference type="NCBI Taxonomy" id="1359168"/>
    <lineage>
        <taxon>Bacteria</taxon>
        <taxon>Pseudomonadati</taxon>
        <taxon>Pseudomonadota</taxon>
        <taxon>Alphaproteobacteria</taxon>
        <taxon>Rickettsiales</taxon>
        <taxon>Rickettsiaceae</taxon>
        <taxon>Rickettsieae</taxon>
        <taxon>Orientia</taxon>
    </lineage>
</organism>
<comment type="function">
    <text evidence="1 8">Binds directly to 16S ribosomal RNA.</text>
</comment>
<dbReference type="OrthoDB" id="9807974at2"/>
<evidence type="ECO:0000256" key="6">
    <source>
        <dbReference type="ARBA" id="ARBA00023274"/>
    </source>
</evidence>
<gene>
    <name evidence="8 10" type="primary">rpsT</name>
    <name evidence="10" type="ORF">OCHUTO_0917</name>
</gene>
<dbReference type="EMBL" id="LANP01000025">
    <property type="protein sequence ID" value="KJV55258.1"/>
    <property type="molecule type" value="Genomic_DNA"/>
</dbReference>
<comment type="similarity">
    <text evidence="2 8">Belongs to the bacterial ribosomal protein bS20 family.</text>
</comment>
<keyword evidence="4 8" id="KW-0694">RNA-binding</keyword>